<gene>
    <name evidence="6" type="ORF">KUV50_06810</name>
</gene>
<dbReference type="SMART" id="SM00363">
    <property type="entry name" value="S4"/>
    <property type="match status" value="1"/>
</dbReference>
<keyword evidence="2 4" id="KW-0413">Isomerase</keyword>
<proteinExistence type="inferred from homology"/>
<evidence type="ECO:0000259" key="5">
    <source>
        <dbReference type="SMART" id="SM00363"/>
    </source>
</evidence>
<dbReference type="AlphaFoldDB" id="A0A953HLF7"/>
<evidence type="ECO:0000256" key="1">
    <source>
        <dbReference type="ARBA" id="ARBA00008348"/>
    </source>
</evidence>
<dbReference type="RefSeq" id="WP_222579353.1">
    <property type="nucleotide sequence ID" value="NZ_JAHVHU010000006.1"/>
</dbReference>
<evidence type="ECO:0000313" key="7">
    <source>
        <dbReference type="Proteomes" id="UP000753961"/>
    </source>
</evidence>
<accession>A0A953HLF7</accession>
<dbReference type="GO" id="GO:0003723">
    <property type="term" value="F:RNA binding"/>
    <property type="evidence" value="ECO:0007669"/>
    <property type="project" value="UniProtKB-KW"/>
</dbReference>
<dbReference type="PROSITE" id="PS50889">
    <property type="entry name" value="S4"/>
    <property type="match status" value="1"/>
</dbReference>
<dbReference type="Pfam" id="PF01479">
    <property type="entry name" value="S4"/>
    <property type="match status" value="1"/>
</dbReference>
<dbReference type="InterPro" id="IPR018496">
    <property type="entry name" value="PsdUridine_synth_RsuA/RluB_CS"/>
</dbReference>
<organism evidence="6 7">
    <name type="scientific">Membranihabitans marinus</name>
    <dbReference type="NCBI Taxonomy" id="1227546"/>
    <lineage>
        <taxon>Bacteria</taxon>
        <taxon>Pseudomonadati</taxon>
        <taxon>Bacteroidota</taxon>
        <taxon>Saprospiria</taxon>
        <taxon>Saprospirales</taxon>
        <taxon>Saprospiraceae</taxon>
        <taxon>Membranihabitans</taxon>
    </lineage>
</organism>
<dbReference type="Gene3D" id="3.30.70.1560">
    <property type="entry name" value="Alpha-L RNA-binding motif"/>
    <property type="match status" value="1"/>
</dbReference>
<dbReference type="PANTHER" id="PTHR47683">
    <property type="entry name" value="PSEUDOURIDINE SYNTHASE FAMILY PROTEIN-RELATED"/>
    <property type="match status" value="1"/>
</dbReference>
<dbReference type="EMBL" id="JAHVHU010000006">
    <property type="protein sequence ID" value="MBY5957832.1"/>
    <property type="molecule type" value="Genomic_DNA"/>
</dbReference>
<evidence type="ECO:0000313" key="6">
    <source>
        <dbReference type="EMBL" id="MBY5957832.1"/>
    </source>
</evidence>
<dbReference type="Pfam" id="PF00849">
    <property type="entry name" value="PseudoU_synth_2"/>
    <property type="match status" value="1"/>
</dbReference>
<dbReference type="SUPFAM" id="SSF55120">
    <property type="entry name" value="Pseudouridine synthase"/>
    <property type="match status" value="1"/>
</dbReference>
<dbReference type="NCBIfam" id="TIGR00093">
    <property type="entry name" value="pseudouridine synthase"/>
    <property type="match status" value="1"/>
</dbReference>
<dbReference type="InterPro" id="IPR000748">
    <property type="entry name" value="PsdUridine_synth_RsuA/RluB/E/F"/>
</dbReference>
<dbReference type="SUPFAM" id="SSF55174">
    <property type="entry name" value="Alpha-L RNA-binding motif"/>
    <property type="match status" value="1"/>
</dbReference>
<evidence type="ECO:0000256" key="3">
    <source>
        <dbReference type="PROSITE-ProRule" id="PRU00182"/>
    </source>
</evidence>
<dbReference type="CDD" id="cd00165">
    <property type="entry name" value="S4"/>
    <property type="match status" value="1"/>
</dbReference>
<dbReference type="FunFam" id="3.10.290.10:FF:000003">
    <property type="entry name" value="Pseudouridine synthase"/>
    <property type="match status" value="1"/>
</dbReference>
<dbReference type="InterPro" id="IPR006145">
    <property type="entry name" value="PsdUridine_synth_RsuA/RluA"/>
</dbReference>
<dbReference type="EC" id="5.4.99.-" evidence="4"/>
<dbReference type="Gene3D" id="3.30.70.580">
    <property type="entry name" value="Pseudouridine synthase I, catalytic domain, N-terminal subdomain"/>
    <property type="match status" value="1"/>
</dbReference>
<dbReference type="InterPro" id="IPR002942">
    <property type="entry name" value="S4_RNA-bd"/>
</dbReference>
<dbReference type="GO" id="GO:0120159">
    <property type="term" value="F:rRNA pseudouridine synthase activity"/>
    <property type="evidence" value="ECO:0007669"/>
    <property type="project" value="UniProtKB-ARBA"/>
</dbReference>
<dbReference type="CDD" id="cd02870">
    <property type="entry name" value="PseudoU_synth_RsuA_like"/>
    <property type="match status" value="1"/>
</dbReference>
<evidence type="ECO:0000256" key="4">
    <source>
        <dbReference type="RuleBase" id="RU003887"/>
    </source>
</evidence>
<dbReference type="InterPro" id="IPR020094">
    <property type="entry name" value="TruA/RsuA/RluB/E/F_N"/>
</dbReference>
<comment type="caution">
    <text evidence="6">The sequence shown here is derived from an EMBL/GenBank/DDBJ whole genome shotgun (WGS) entry which is preliminary data.</text>
</comment>
<feature type="domain" description="RNA-binding S4" evidence="5">
    <location>
        <begin position="11"/>
        <end position="72"/>
    </location>
</feature>
<evidence type="ECO:0000256" key="2">
    <source>
        <dbReference type="ARBA" id="ARBA00023235"/>
    </source>
</evidence>
<dbReference type="GO" id="GO:0000455">
    <property type="term" value="P:enzyme-directed rRNA pseudouridine synthesis"/>
    <property type="evidence" value="ECO:0007669"/>
    <property type="project" value="UniProtKB-ARBA"/>
</dbReference>
<dbReference type="Gene3D" id="3.10.290.10">
    <property type="entry name" value="RNA-binding S4 domain"/>
    <property type="match status" value="1"/>
</dbReference>
<keyword evidence="3" id="KW-0694">RNA-binding</keyword>
<name>A0A953HLF7_9BACT</name>
<reference evidence="6" key="1">
    <citation type="submission" date="2021-06" db="EMBL/GenBank/DDBJ databases">
        <title>44 bacteria genomes isolated from Dapeng, Shenzhen.</title>
        <authorList>
            <person name="Zheng W."/>
            <person name="Yu S."/>
            <person name="Huang Y."/>
        </authorList>
    </citation>
    <scope>NUCLEOTIDE SEQUENCE</scope>
    <source>
        <strain evidence="6">DP5N28-2</strain>
    </source>
</reference>
<dbReference type="InterPro" id="IPR042092">
    <property type="entry name" value="PsdUridine_s_RsuA/RluB/E/F_cat"/>
</dbReference>
<comment type="similarity">
    <text evidence="1 4">Belongs to the pseudouridine synthase RsuA family.</text>
</comment>
<keyword evidence="7" id="KW-1185">Reference proteome</keyword>
<dbReference type="InterPro" id="IPR036986">
    <property type="entry name" value="S4_RNA-bd_sf"/>
</dbReference>
<dbReference type="PROSITE" id="PS01149">
    <property type="entry name" value="PSI_RSU"/>
    <property type="match status" value="1"/>
</dbReference>
<protein>
    <recommendedName>
        <fullName evidence="4">Pseudouridine synthase</fullName>
        <ecNumber evidence="4">5.4.99.-</ecNumber>
    </recommendedName>
</protein>
<dbReference type="InterPro" id="IPR050343">
    <property type="entry name" value="RsuA_PseudoU_synthase"/>
</dbReference>
<sequence>MKQDIDNLWPMRLNKYIAYAGISSRRNAEKLVKQGKVTVNGEVVSIPFIEINEEDEVRYKGKVIEPTQEFIYLLLNKPKNCISTVSDDKDRRTVLDLVKESKQHRLYPVGRLDRNTTGLIILTNDGHLAQKLSHPSYEITKVYQATLDQPISENDLKKFQQGADLEDGYLKPDAVNFATGGGNQDVLIEIHSGKNRVVRRYFEYFGFKVIKLDRVYYAGLTKKFIGRGRYRPLTREEIRNLKHFT</sequence>
<dbReference type="Proteomes" id="UP000753961">
    <property type="component" value="Unassembled WGS sequence"/>
</dbReference>
<dbReference type="InterPro" id="IPR020103">
    <property type="entry name" value="PsdUridine_synth_cat_dom_sf"/>
</dbReference>
<dbReference type="PANTHER" id="PTHR47683:SF2">
    <property type="entry name" value="RNA-BINDING S4 DOMAIN-CONTAINING PROTEIN"/>
    <property type="match status" value="1"/>
</dbReference>